<protein>
    <submittedName>
        <fullName evidence="1">ABC-type uncharacterized transport system substrate-binding protein</fullName>
    </submittedName>
</protein>
<dbReference type="Proteomes" id="UP000294576">
    <property type="component" value="Unassembled WGS sequence"/>
</dbReference>
<dbReference type="InterPro" id="IPR016537">
    <property type="entry name" value="UCP008159_ABC"/>
</dbReference>
<proteinExistence type="predicted"/>
<name>A0A4R3Q3X1_RHISU</name>
<evidence type="ECO:0000313" key="2">
    <source>
        <dbReference type="Proteomes" id="UP000294576"/>
    </source>
</evidence>
<gene>
    <name evidence="1" type="ORF">EV132_106196</name>
</gene>
<dbReference type="EMBL" id="SMBH01000006">
    <property type="protein sequence ID" value="TCU15853.1"/>
    <property type="molecule type" value="Genomic_DNA"/>
</dbReference>
<sequence length="256" mass="28650">MLGSRSTLESDLIHLAALRPVPIPSHSPARKHQPIWDRAVTRSMKKSTFLTAALISLAPVTAMAHPHIFVEARLEVVAAPDGSIQELRNVWRFDEVFSSSVVMDFDKNTDLKLEPNELAEVGKTVRESLSDYDYYMNLTIDGKNVTVQKPDIIHVDYKEGQLLMFFAVKPTEKMPLKGKLTFGVYDPTLYTSIDFPTDKELATVGDGFKNCKHDVLRPDADQVISQNKQSLTDAFFNDPTGTNMSKLFATKLEVSC</sequence>
<accession>A0A4R3Q3X1</accession>
<reference evidence="1 2" key="1">
    <citation type="submission" date="2019-03" db="EMBL/GenBank/DDBJ databases">
        <title>Genomic Encyclopedia of Type Strains, Phase IV (KMG-V): Genome sequencing to study the core and pangenomes of soil and plant-associated prokaryotes.</title>
        <authorList>
            <person name="Whitman W."/>
        </authorList>
    </citation>
    <scope>NUCLEOTIDE SEQUENCE [LARGE SCALE GENOMIC DNA]</scope>
    <source>
        <strain evidence="1 2">Hc14</strain>
    </source>
</reference>
<dbReference type="InterPro" id="IPR010412">
    <property type="entry name" value="DUF1007"/>
</dbReference>
<organism evidence="1 2">
    <name type="scientific">Rhizobium sullae</name>
    <name type="common">Rhizobium hedysari</name>
    <dbReference type="NCBI Taxonomy" id="50338"/>
    <lineage>
        <taxon>Bacteria</taxon>
        <taxon>Pseudomonadati</taxon>
        <taxon>Pseudomonadota</taxon>
        <taxon>Alphaproteobacteria</taxon>
        <taxon>Hyphomicrobiales</taxon>
        <taxon>Rhizobiaceae</taxon>
        <taxon>Rhizobium/Agrobacterium group</taxon>
        <taxon>Rhizobium</taxon>
    </lineage>
</organism>
<comment type="caution">
    <text evidence="1">The sequence shown here is derived from an EMBL/GenBank/DDBJ whole genome shotgun (WGS) entry which is preliminary data.</text>
</comment>
<evidence type="ECO:0000313" key="1">
    <source>
        <dbReference type="EMBL" id="TCU15853.1"/>
    </source>
</evidence>
<dbReference type="AlphaFoldDB" id="A0A4R3Q3X1"/>
<dbReference type="PIRSF" id="PIRSF008159">
    <property type="entry name" value="UCP008159_ABC"/>
    <property type="match status" value="1"/>
</dbReference>
<dbReference type="Pfam" id="PF06226">
    <property type="entry name" value="DUF1007"/>
    <property type="match status" value="1"/>
</dbReference>